<organism evidence="1 2">
    <name type="scientific">Streptomyces siamensis</name>
    <dbReference type="NCBI Taxonomy" id="1274986"/>
    <lineage>
        <taxon>Bacteria</taxon>
        <taxon>Bacillati</taxon>
        <taxon>Actinomycetota</taxon>
        <taxon>Actinomycetes</taxon>
        <taxon>Kitasatosporales</taxon>
        <taxon>Streptomycetaceae</taxon>
        <taxon>Streptomyces</taxon>
    </lineage>
</organism>
<evidence type="ECO:0000313" key="1">
    <source>
        <dbReference type="EMBL" id="GAA4998431.1"/>
    </source>
</evidence>
<keyword evidence="2" id="KW-1185">Reference proteome</keyword>
<gene>
    <name evidence="1" type="ORF">GCM10023335_10010</name>
</gene>
<dbReference type="EMBL" id="BAABKB010000002">
    <property type="protein sequence ID" value="GAA4998431.1"/>
    <property type="molecule type" value="Genomic_DNA"/>
</dbReference>
<name>A0ABP9IHU5_9ACTN</name>
<dbReference type="Proteomes" id="UP001501759">
    <property type="component" value="Unassembled WGS sequence"/>
</dbReference>
<sequence>MAVTNGTRPAAPTTHNAVTARLNFMSVPPVSLPTGEVVGLAAEREPLATDPALSDTELPGE</sequence>
<evidence type="ECO:0000313" key="2">
    <source>
        <dbReference type="Proteomes" id="UP001501759"/>
    </source>
</evidence>
<accession>A0ABP9IHU5</accession>
<proteinExistence type="predicted"/>
<comment type="caution">
    <text evidence="1">The sequence shown here is derived from an EMBL/GenBank/DDBJ whole genome shotgun (WGS) entry which is preliminary data.</text>
</comment>
<reference evidence="2" key="1">
    <citation type="journal article" date="2019" name="Int. J. Syst. Evol. Microbiol.">
        <title>The Global Catalogue of Microorganisms (GCM) 10K type strain sequencing project: providing services to taxonomists for standard genome sequencing and annotation.</title>
        <authorList>
            <consortium name="The Broad Institute Genomics Platform"/>
            <consortium name="The Broad Institute Genome Sequencing Center for Infectious Disease"/>
            <person name="Wu L."/>
            <person name="Ma J."/>
        </authorList>
    </citation>
    <scope>NUCLEOTIDE SEQUENCE [LARGE SCALE GENOMIC DNA]</scope>
    <source>
        <strain evidence="2">JCM 18409</strain>
    </source>
</reference>
<protein>
    <submittedName>
        <fullName evidence="1">Uncharacterized protein</fullName>
    </submittedName>
</protein>